<protein>
    <submittedName>
        <fullName evidence="1">Putative small heat shock protein</fullName>
    </submittedName>
</protein>
<dbReference type="OrthoDB" id="106788at2157"/>
<dbReference type="SUPFAM" id="SSF49764">
    <property type="entry name" value="HSP20-like chaperones"/>
    <property type="match status" value="1"/>
</dbReference>
<name>F7XKU1_METZD</name>
<evidence type="ECO:0000313" key="1">
    <source>
        <dbReference type="EMBL" id="AEH61806.1"/>
    </source>
</evidence>
<reference evidence="1" key="1">
    <citation type="submission" date="2010-07" db="EMBL/GenBank/DDBJ databases">
        <title>The complete genome of Methanosalsum zhilinae DSM 4017.</title>
        <authorList>
            <consortium name="US DOE Joint Genome Institute (JGI-PGF)"/>
            <person name="Lucas S."/>
            <person name="Copeland A."/>
            <person name="Lapidus A."/>
            <person name="Glavina del Rio T."/>
            <person name="Dalin E."/>
            <person name="Tice H."/>
            <person name="Bruce D."/>
            <person name="Goodwin L."/>
            <person name="Pitluck S."/>
            <person name="Kyrpides N."/>
            <person name="Mavromatis K."/>
            <person name="Ovchinnikova G."/>
            <person name="Daligault H."/>
            <person name="Detter J.C."/>
            <person name="Han C."/>
            <person name="Tapia R."/>
            <person name="Larimer F."/>
            <person name="Land M."/>
            <person name="Hauser L."/>
            <person name="Markowitz V."/>
            <person name="Cheng J.-F."/>
            <person name="Hugenholtz P."/>
            <person name="Woyke T."/>
            <person name="Wu D."/>
            <person name="Spring S."/>
            <person name="Schueler E."/>
            <person name="Brambilla E."/>
            <person name="Klenk H.-P."/>
            <person name="Eisen J.A."/>
        </authorList>
    </citation>
    <scope>NUCLEOTIDE SEQUENCE</scope>
    <source>
        <strain evidence="1">DSM 4017</strain>
    </source>
</reference>
<sequence length="87" mass="9720">MTEIIQSPSVYECSDESNRNLNIEIKIPGVKKENVVCQINENSFSLRTVNGEDKIGGTYPIFCPVDAKRAICRYSNGKIIITAPKWA</sequence>
<dbReference type="AlphaFoldDB" id="F7XKU1"/>
<organism evidence="1 2">
    <name type="scientific">Methanosalsum zhilinae (strain DSM 4017 / NBRC 107636 / OCM 62 / WeN5)</name>
    <name type="common">Methanohalophilus zhilinae</name>
    <dbReference type="NCBI Taxonomy" id="679901"/>
    <lineage>
        <taxon>Archaea</taxon>
        <taxon>Methanobacteriati</taxon>
        <taxon>Methanobacteriota</taxon>
        <taxon>Stenosarchaea group</taxon>
        <taxon>Methanomicrobia</taxon>
        <taxon>Methanosarcinales</taxon>
        <taxon>Methanosarcinaceae</taxon>
        <taxon>Methanosalsum</taxon>
    </lineage>
</organism>
<keyword evidence="1" id="KW-0346">Stress response</keyword>
<dbReference type="KEGG" id="mzh:Mzhil_1972"/>
<accession>F7XKU1</accession>
<evidence type="ECO:0000313" key="2">
    <source>
        <dbReference type="Proteomes" id="UP000006622"/>
    </source>
</evidence>
<dbReference type="RefSeq" id="WP_013899241.1">
    <property type="nucleotide sequence ID" value="NC_015676.1"/>
</dbReference>
<dbReference type="InterPro" id="IPR008978">
    <property type="entry name" value="HSP20-like_chaperone"/>
</dbReference>
<dbReference type="Proteomes" id="UP000006622">
    <property type="component" value="Chromosome"/>
</dbReference>
<gene>
    <name evidence="1" type="ordered locus">Mzhil_1972</name>
</gene>
<dbReference type="Gene3D" id="2.60.40.790">
    <property type="match status" value="1"/>
</dbReference>
<proteinExistence type="predicted"/>
<dbReference type="CDD" id="cd00298">
    <property type="entry name" value="ACD_sHsps_p23-like"/>
    <property type="match status" value="1"/>
</dbReference>
<dbReference type="GeneID" id="10823617"/>
<keyword evidence="2" id="KW-1185">Reference proteome</keyword>
<dbReference type="EMBL" id="CP002101">
    <property type="protein sequence ID" value="AEH61806.1"/>
    <property type="molecule type" value="Genomic_DNA"/>
</dbReference>
<dbReference type="HOGENOM" id="CLU_178347_1_0_2"/>